<proteinExistence type="predicted"/>
<organism evidence="1 2">
    <name type="scientific">Taxus chinensis</name>
    <name type="common">Chinese yew</name>
    <name type="synonym">Taxus wallichiana var. chinensis</name>
    <dbReference type="NCBI Taxonomy" id="29808"/>
    <lineage>
        <taxon>Eukaryota</taxon>
        <taxon>Viridiplantae</taxon>
        <taxon>Streptophyta</taxon>
        <taxon>Embryophyta</taxon>
        <taxon>Tracheophyta</taxon>
        <taxon>Spermatophyta</taxon>
        <taxon>Pinopsida</taxon>
        <taxon>Pinidae</taxon>
        <taxon>Conifers II</taxon>
        <taxon>Cupressales</taxon>
        <taxon>Taxaceae</taxon>
        <taxon>Taxus</taxon>
    </lineage>
</organism>
<accession>A0AA38GWR8</accession>
<dbReference type="EMBL" id="JAHRHJ020000001">
    <property type="protein sequence ID" value="KAH9328982.1"/>
    <property type="molecule type" value="Genomic_DNA"/>
</dbReference>
<evidence type="ECO:0000313" key="1">
    <source>
        <dbReference type="EMBL" id="KAH9328982.1"/>
    </source>
</evidence>
<name>A0AA38GWR8_TAXCH</name>
<feature type="non-terminal residue" evidence="1">
    <location>
        <position position="116"/>
    </location>
</feature>
<feature type="non-terminal residue" evidence="1">
    <location>
        <position position="1"/>
    </location>
</feature>
<gene>
    <name evidence="1" type="ORF">KI387_001090</name>
</gene>
<protein>
    <submittedName>
        <fullName evidence="1">Uncharacterized protein</fullName>
    </submittedName>
</protein>
<evidence type="ECO:0000313" key="2">
    <source>
        <dbReference type="Proteomes" id="UP000824469"/>
    </source>
</evidence>
<sequence length="116" mass="13224">KALVDVKITTQSVEAAYNNCADRDRVASTLVATHEVELKEFQEKNKGNRVERDRVLAEVERKFEAIETLRGSIKNRLKELYPHITRRMDALKDLGKELEKVVDTLGTHGNGLSFEE</sequence>
<dbReference type="AlphaFoldDB" id="A0AA38GWR8"/>
<keyword evidence="2" id="KW-1185">Reference proteome</keyword>
<dbReference type="Proteomes" id="UP000824469">
    <property type="component" value="Unassembled WGS sequence"/>
</dbReference>
<reference evidence="1 2" key="1">
    <citation type="journal article" date="2021" name="Nat. Plants">
        <title>The Taxus genome provides insights into paclitaxel biosynthesis.</title>
        <authorList>
            <person name="Xiong X."/>
            <person name="Gou J."/>
            <person name="Liao Q."/>
            <person name="Li Y."/>
            <person name="Zhou Q."/>
            <person name="Bi G."/>
            <person name="Li C."/>
            <person name="Du R."/>
            <person name="Wang X."/>
            <person name="Sun T."/>
            <person name="Guo L."/>
            <person name="Liang H."/>
            <person name="Lu P."/>
            <person name="Wu Y."/>
            <person name="Zhang Z."/>
            <person name="Ro D.K."/>
            <person name="Shang Y."/>
            <person name="Huang S."/>
            <person name="Yan J."/>
        </authorList>
    </citation>
    <scope>NUCLEOTIDE SEQUENCE [LARGE SCALE GENOMIC DNA]</scope>
    <source>
        <strain evidence="1">Ta-2019</strain>
    </source>
</reference>
<comment type="caution">
    <text evidence="1">The sequence shown here is derived from an EMBL/GenBank/DDBJ whole genome shotgun (WGS) entry which is preliminary data.</text>
</comment>